<feature type="domain" description="G-protein coupled receptors family 1 profile" evidence="20">
    <location>
        <begin position="109"/>
        <end position="360"/>
    </location>
</feature>
<dbReference type="Proteomes" id="UP000515159">
    <property type="component" value="Chromosome 1"/>
</dbReference>
<feature type="transmembrane region" description="Helical" evidence="18">
    <location>
        <begin position="257"/>
        <end position="281"/>
    </location>
</feature>
<dbReference type="PRINTS" id="PR01428">
    <property type="entry name" value="PROTEASEAR"/>
</dbReference>
<evidence type="ECO:0000256" key="12">
    <source>
        <dbReference type="ARBA" id="ARBA00023170"/>
    </source>
</evidence>
<protein>
    <recommendedName>
        <fullName evidence="2">Proteinase-activated receptor 1</fullName>
    </recommendedName>
    <alternativeName>
        <fullName evidence="15">Thrombin receptor</fullName>
    </alternativeName>
</protein>
<keyword evidence="12 17" id="KW-0675">Receptor</keyword>
<keyword evidence="13" id="KW-0325">Glycoprotein</keyword>
<feature type="transmembrane region" description="Helical" evidence="18">
    <location>
        <begin position="209"/>
        <end position="229"/>
    </location>
</feature>
<evidence type="ECO:0000259" key="20">
    <source>
        <dbReference type="PROSITE" id="PS50262"/>
    </source>
</evidence>
<evidence type="ECO:0000256" key="17">
    <source>
        <dbReference type="RuleBase" id="RU000688"/>
    </source>
</evidence>
<evidence type="ECO:0000256" key="8">
    <source>
        <dbReference type="ARBA" id="ARBA00023040"/>
    </source>
</evidence>
<dbReference type="GO" id="GO:0035025">
    <property type="term" value="P:positive regulation of Rho protein signal transduction"/>
    <property type="evidence" value="ECO:0007669"/>
    <property type="project" value="TreeGrafter"/>
</dbReference>
<dbReference type="KEGG" id="gsh:117353291"/>
<gene>
    <name evidence="22" type="primary">F2R</name>
</gene>
<comment type="similarity">
    <text evidence="17">Belongs to the G-protein coupled receptor 1 family.</text>
</comment>
<dbReference type="SUPFAM" id="SSF81321">
    <property type="entry name" value="Family A G protein-coupled receptor-like"/>
    <property type="match status" value="1"/>
</dbReference>
<dbReference type="PRINTS" id="PR00908">
    <property type="entry name" value="THROMBINR"/>
</dbReference>
<evidence type="ECO:0000256" key="15">
    <source>
        <dbReference type="ARBA" id="ARBA00031780"/>
    </source>
</evidence>
<evidence type="ECO:0000256" key="4">
    <source>
        <dbReference type="ARBA" id="ARBA00022692"/>
    </source>
</evidence>
<evidence type="ECO:0000256" key="10">
    <source>
        <dbReference type="ARBA" id="ARBA00023136"/>
    </source>
</evidence>
<keyword evidence="7 18" id="KW-1133">Transmembrane helix</keyword>
<dbReference type="InterPro" id="IPR003912">
    <property type="entry name" value="Protea_act_rcpt"/>
</dbReference>
<dbReference type="InterPro" id="IPR017452">
    <property type="entry name" value="GPCR_Rhodpsn_7TM"/>
</dbReference>
<keyword evidence="4 17" id="KW-0812">Transmembrane</keyword>
<dbReference type="OrthoDB" id="8881832at2759"/>
<dbReference type="PROSITE" id="PS00237">
    <property type="entry name" value="G_PROTEIN_RECEP_F1_1"/>
    <property type="match status" value="1"/>
</dbReference>
<organism evidence="21 22">
    <name type="scientific">Geotrypetes seraphini</name>
    <name type="common">Gaboon caecilian</name>
    <name type="synonym">Caecilia seraphini</name>
    <dbReference type="NCBI Taxonomy" id="260995"/>
    <lineage>
        <taxon>Eukaryota</taxon>
        <taxon>Metazoa</taxon>
        <taxon>Chordata</taxon>
        <taxon>Craniata</taxon>
        <taxon>Vertebrata</taxon>
        <taxon>Euteleostomi</taxon>
        <taxon>Amphibia</taxon>
        <taxon>Gymnophiona</taxon>
        <taxon>Geotrypetes</taxon>
    </lineage>
</organism>
<evidence type="ECO:0000313" key="21">
    <source>
        <dbReference type="Proteomes" id="UP000515159"/>
    </source>
</evidence>
<dbReference type="InterPro" id="IPR000276">
    <property type="entry name" value="GPCR_Rhodpsn"/>
</dbReference>
<feature type="disulfide bond" evidence="16">
    <location>
        <begin position="165"/>
        <end position="244"/>
    </location>
</feature>
<dbReference type="CTD" id="2149"/>
<keyword evidence="6 19" id="KW-0732">Signal</keyword>
<evidence type="ECO:0000256" key="11">
    <source>
        <dbReference type="ARBA" id="ARBA00023157"/>
    </source>
</evidence>
<evidence type="ECO:0000256" key="1">
    <source>
        <dbReference type="ARBA" id="ARBA00004651"/>
    </source>
</evidence>
<dbReference type="GeneID" id="117353291"/>
<feature type="transmembrane region" description="Helical" evidence="18">
    <location>
        <begin position="167"/>
        <end position="188"/>
    </location>
</feature>
<name>A0A6P8PT65_GEOSA</name>
<feature type="transmembrane region" description="Helical" evidence="18">
    <location>
        <begin position="339"/>
        <end position="363"/>
    </location>
</feature>
<dbReference type="RefSeq" id="XP_033785205.1">
    <property type="nucleotide sequence ID" value="XM_033929314.1"/>
</dbReference>
<dbReference type="InParanoid" id="A0A6P8PT65"/>
<proteinExistence type="inferred from homology"/>
<dbReference type="FunCoup" id="A0A6P8PT65">
    <property type="interactions" value="1130"/>
</dbReference>
<keyword evidence="11 16" id="KW-1015">Disulfide bond</keyword>
<comment type="subcellular location">
    <subcellularLocation>
        <location evidence="1">Cell membrane</location>
        <topology evidence="1">Multi-pass membrane protein</topology>
    </subcellularLocation>
</comment>
<keyword evidence="9" id="KW-0094">Blood coagulation</keyword>
<evidence type="ECO:0000256" key="7">
    <source>
        <dbReference type="ARBA" id="ARBA00022989"/>
    </source>
</evidence>
<reference evidence="22" key="1">
    <citation type="submission" date="2025-08" db="UniProtKB">
        <authorList>
            <consortium name="RefSeq"/>
        </authorList>
    </citation>
    <scope>IDENTIFICATION</scope>
</reference>
<feature type="chain" id="PRO_5028234506" description="Proteinase-activated receptor 1" evidence="19">
    <location>
        <begin position="18"/>
        <end position="416"/>
    </location>
</feature>
<dbReference type="GO" id="GO:0030194">
    <property type="term" value="P:positive regulation of blood coagulation"/>
    <property type="evidence" value="ECO:0007669"/>
    <property type="project" value="TreeGrafter"/>
</dbReference>
<sequence>MWPRLLLALLAWPLGDSAQLTYDTHLINGSLIRSFSMYTQHETYDPIPDSEWIDTENDSEDGSGFKAIPKQHLTTKYISNETKGYLTSHWLTMVVPSIYTFVFSFSMPLNILAIIMFLFKMKVKKPAVVYMLNLAVADVLFASVLPFKVVYYFSGNDWGFGPGMCRIVTAAFYANMYCSVLLIMSISVDRFLAVVYPMHSLSWRTRGRALLICLTIWTIATASTIPLLSVEQTMKIPNLNITTCHDVLDHDNQSEFYFYYFIVFCSFFFFLPCAITIVSYVGIIRCLGATTTENKHKKTRALLLALIVFCVFIVCFGPTNIILFTHYLNISMGSSDATYFAYILCVCVGSVSSCIDPLVYYYASSRCQRHLRNLLCCRKASEVGSSSSSGQPMIRASKLDTCSSNVNNSIYKKLLT</sequence>
<dbReference type="Gene3D" id="1.20.1070.10">
    <property type="entry name" value="Rhodopsin 7-helix transmembrane proteins"/>
    <property type="match status" value="1"/>
</dbReference>
<evidence type="ECO:0000256" key="9">
    <source>
        <dbReference type="ARBA" id="ARBA00023084"/>
    </source>
</evidence>
<keyword evidence="10 18" id="KW-0472">Membrane</keyword>
<evidence type="ECO:0000256" key="6">
    <source>
        <dbReference type="ARBA" id="ARBA00022729"/>
    </source>
</evidence>
<dbReference type="InterPro" id="IPR000935">
    <property type="entry name" value="Thrmbn_rcpt"/>
</dbReference>
<evidence type="ECO:0000256" key="14">
    <source>
        <dbReference type="ARBA" id="ARBA00023224"/>
    </source>
</evidence>
<keyword evidence="5" id="KW-0356">Hemostasis</keyword>
<keyword evidence="8 17" id="KW-0297">G-protein coupled receptor</keyword>
<dbReference type="GO" id="GO:0007596">
    <property type="term" value="P:blood coagulation"/>
    <property type="evidence" value="ECO:0007669"/>
    <property type="project" value="UniProtKB-KW"/>
</dbReference>
<evidence type="ECO:0000256" key="19">
    <source>
        <dbReference type="SAM" id="SignalP"/>
    </source>
</evidence>
<keyword evidence="21" id="KW-1185">Reference proteome</keyword>
<dbReference type="GO" id="GO:0015057">
    <property type="term" value="F:thrombin-activated receptor activity"/>
    <property type="evidence" value="ECO:0007669"/>
    <property type="project" value="InterPro"/>
</dbReference>
<accession>A0A6P8PT65</accession>
<evidence type="ECO:0000256" key="2">
    <source>
        <dbReference type="ARBA" id="ARBA00019705"/>
    </source>
</evidence>
<dbReference type="GO" id="GO:0007200">
    <property type="term" value="P:phospholipase C-activating G protein-coupled receptor signaling pathway"/>
    <property type="evidence" value="ECO:0007669"/>
    <property type="project" value="TreeGrafter"/>
</dbReference>
<evidence type="ECO:0000256" key="13">
    <source>
        <dbReference type="ARBA" id="ARBA00023180"/>
    </source>
</evidence>
<feature type="transmembrane region" description="Helical" evidence="18">
    <location>
        <begin position="302"/>
        <end position="327"/>
    </location>
</feature>
<evidence type="ECO:0000313" key="22">
    <source>
        <dbReference type="RefSeq" id="XP_033785205.1"/>
    </source>
</evidence>
<evidence type="ECO:0000256" key="16">
    <source>
        <dbReference type="PIRSR" id="PIRSR603912-52"/>
    </source>
</evidence>
<evidence type="ECO:0000256" key="18">
    <source>
        <dbReference type="SAM" id="Phobius"/>
    </source>
</evidence>
<dbReference type="PANTHER" id="PTHR24232">
    <property type="entry name" value="G-PROTEIN COUPLED RECEPTOR"/>
    <property type="match status" value="1"/>
</dbReference>
<dbReference type="PRINTS" id="PR00237">
    <property type="entry name" value="GPCRRHODOPSN"/>
</dbReference>
<dbReference type="GO" id="GO:0005886">
    <property type="term" value="C:plasma membrane"/>
    <property type="evidence" value="ECO:0007669"/>
    <property type="project" value="UniProtKB-SubCell"/>
</dbReference>
<dbReference type="FunFam" id="1.20.1070.10:FF:000040">
    <property type="entry name" value="Coagulation factor 2 (thrombin) receptor"/>
    <property type="match status" value="1"/>
</dbReference>
<keyword evidence="3" id="KW-1003">Cell membrane</keyword>
<dbReference type="Pfam" id="PF00001">
    <property type="entry name" value="7tm_1"/>
    <property type="match status" value="1"/>
</dbReference>
<dbReference type="AlphaFoldDB" id="A0A6P8PT65"/>
<keyword evidence="14 17" id="KW-0807">Transducer</keyword>
<feature type="signal peptide" evidence="19">
    <location>
        <begin position="1"/>
        <end position="17"/>
    </location>
</feature>
<feature type="transmembrane region" description="Helical" evidence="18">
    <location>
        <begin position="128"/>
        <end position="147"/>
    </location>
</feature>
<dbReference type="PROSITE" id="PS50262">
    <property type="entry name" value="G_PROTEIN_RECEP_F1_2"/>
    <property type="match status" value="1"/>
</dbReference>
<dbReference type="PANTHER" id="PTHR24232:SF20">
    <property type="entry name" value="PROTEINASE-ACTIVATED RECEPTOR 1"/>
    <property type="match status" value="1"/>
</dbReference>
<feature type="transmembrane region" description="Helical" evidence="18">
    <location>
        <begin position="98"/>
        <end position="119"/>
    </location>
</feature>
<evidence type="ECO:0000256" key="5">
    <source>
        <dbReference type="ARBA" id="ARBA00022696"/>
    </source>
</evidence>
<evidence type="ECO:0000256" key="3">
    <source>
        <dbReference type="ARBA" id="ARBA00022475"/>
    </source>
</evidence>